<sequence length="285" mass="31180">MSDVITTNQDTAPGAFDLSPRSLEQAMQLANILADSSIVPKDFIGKPGNVLVAIQWGMELGLKPMQAMQNIAVINGRPSLWGDALLALVLASPVCEYVHEWEENGTAFIKVKRRGKPEDVQSFGDEDAKKAGLIGKQGPWAQYPQRMKKMRARAFALRDNFADVLKGIAVAEEVMDIEPVERDITPRATAAQIAHSAADSSRPARTERHDEIVKKLEDVARNLGFEPFKEEWTKLSRDDRAALGLRERDRIAAIAGAPVVHQQTDGAPQDDGHGAGQREPGGDDE</sequence>
<accession>B4EFP5</accession>
<dbReference type="RefSeq" id="WP_006488820.1">
    <property type="nucleotide sequence ID" value="NC_011001.1"/>
</dbReference>
<dbReference type="Proteomes" id="UP000001035">
    <property type="component" value="Chromosome 2"/>
</dbReference>
<dbReference type="KEGG" id="bcj:BCAM1040"/>
<dbReference type="HOGENOM" id="CLU_073552_1_0_4"/>
<evidence type="ECO:0000256" key="1">
    <source>
        <dbReference type="SAM" id="MobiDB-lite"/>
    </source>
</evidence>
<dbReference type="EMBL" id="AM747721">
    <property type="protein sequence ID" value="CAR54894.1"/>
    <property type="molecule type" value="Genomic_DNA"/>
</dbReference>
<protein>
    <submittedName>
        <fullName evidence="2">Hypothetical phage protein</fullName>
    </submittedName>
</protein>
<reference evidence="2 3" key="1">
    <citation type="journal article" date="2009" name="J. Bacteriol.">
        <title>The genome of Burkholderia cenocepacia J2315, an epidemic pathogen of cystic fibrosis patients.</title>
        <authorList>
            <person name="Holden M.T."/>
            <person name="Seth-Smith H.M."/>
            <person name="Crossman L.C."/>
            <person name="Sebaihia M."/>
            <person name="Bentley S.D."/>
            <person name="Cerdeno-Tarraga A.M."/>
            <person name="Thomson N.R."/>
            <person name="Bason N."/>
            <person name="Quail M.A."/>
            <person name="Sharp S."/>
            <person name="Cherevach I."/>
            <person name="Churcher C."/>
            <person name="Goodhead I."/>
            <person name="Hauser H."/>
            <person name="Holroyd N."/>
            <person name="Mungall K."/>
            <person name="Scott P."/>
            <person name="Walker D."/>
            <person name="White B."/>
            <person name="Rose H."/>
            <person name="Iversen P."/>
            <person name="Mil-Homens D."/>
            <person name="Rocha E.P."/>
            <person name="Fialho A.M."/>
            <person name="Baldwin A."/>
            <person name="Dowson C."/>
            <person name="Barrell B.G."/>
            <person name="Govan J.R."/>
            <person name="Vandamme P."/>
            <person name="Hart C.A."/>
            <person name="Mahenthiralingam E."/>
            <person name="Parkhill J."/>
        </authorList>
    </citation>
    <scope>NUCLEOTIDE SEQUENCE [LARGE SCALE GENOMIC DNA]</scope>
    <source>
        <strain evidence="3">ATCC BAA-245 / DSM 16553 / LMG 16656 / NCTC 13227 / J2315 / CF5610</strain>
    </source>
</reference>
<proteinExistence type="predicted"/>
<evidence type="ECO:0000313" key="3">
    <source>
        <dbReference type="Proteomes" id="UP000001035"/>
    </source>
</evidence>
<name>B4EFP5_BURCJ</name>
<keyword evidence="3" id="KW-1185">Reference proteome</keyword>
<dbReference type="AlphaFoldDB" id="B4EFP5"/>
<dbReference type="eggNOG" id="ENOG5030Z9E">
    <property type="taxonomic scope" value="Bacteria"/>
</dbReference>
<dbReference type="BioCyc" id="BCEN216591:G1G1V-5037-MONOMER"/>
<organism evidence="2 3">
    <name type="scientific">Burkholderia cenocepacia (strain ATCC BAA-245 / DSM 16553 / LMG 16656 / NCTC 13227 / J2315 / CF5610)</name>
    <name type="common">Burkholderia cepacia (strain J2315)</name>
    <dbReference type="NCBI Taxonomy" id="216591"/>
    <lineage>
        <taxon>Bacteria</taxon>
        <taxon>Pseudomonadati</taxon>
        <taxon>Pseudomonadota</taxon>
        <taxon>Betaproteobacteria</taxon>
        <taxon>Burkholderiales</taxon>
        <taxon>Burkholderiaceae</taxon>
        <taxon>Burkholderia</taxon>
        <taxon>Burkholderia cepacia complex</taxon>
    </lineage>
</organism>
<gene>
    <name evidence="2" type="ORF">BCAM1040</name>
</gene>
<feature type="region of interest" description="Disordered" evidence="1">
    <location>
        <begin position="254"/>
        <end position="285"/>
    </location>
</feature>
<evidence type="ECO:0000313" key="2">
    <source>
        <dbReference type="EMBL" id="CAR54894.1"/>
    </source>
</evidence>